<proteinExistence type="inferred from homology"/>
<dbReference type="InterPro" id="IPR038135">
    <property type="entry name" value="Methylthiotransferase_N_sf"/>
</dbReference>
<evidence type="ECO:0000256" key="11">
    <source>
        <dbReference type="RuleBase" id="RU368081"/>
    </source>
</evidence>
<dbReference type="PROSITE" id="PS51449">
    <property type="entry name" value="MTTASE_N"/>
    <property type="match status" value="1"/>
</dbReference>
<evidence type="ECO:0000256" key="6">
    <source>
        <dbReference type="ARBA" id="ARBA00022694"/>
    </source>
</evidence>
<evidence type="ECO:0000256" key="10">
    <source>
        <dbReference type="ARBA" id="ARBA00051661"/>
    </source>
</evidence>
<dbReference type="PROSITE" id="PS51918">
    <property type="entry name" value="RADICAL_SAM"/>
    <property type="match status" value="1"/>
</dbReference>
<dbReference type="PANTHER" id="PTHR11918">
    <property type="entry name" value="RADICAL SAM PROTEINS"/>
    <property type="match status" value="1"/>
</dbReference>
<evidence type="ECO:0000313" key="14">
    <source>
        <dbReference type="EMBL" id="WEU39780.1"/>
    </source>
</evidence>
<evidence type="ECO:0000256" key="7">
    <source>
        <dbReference type="ARBA" id="ARBA00022723"/>
    </source>
</evidence>
<keyword evidence="8 11" id="KW-0408">Iron</keyword>
<dbReference type="FunFam" id="3.40.50.12160:FF:000003">
    <property type="entry name" value="CDK5 regulatory subunit-associated protein 1"/>
    <property type="match status" value="1"/>
</dbReference>
<evidence type="ECO:0000256" key="3">
    <source>
        <dbReference type="ARBA" id="ARBA00022485"/>
    </source>
</evidence>
<dbReference type="PANTHER" id="PTHR11918:SF45">
    <property type="entry name" value="THREONYLCARBAMOYLADENOSINE TRNA METHYLTHIOTRANSFERASE"/>
    <property type="match status" value="1"/>
</dbReference>
<comment type="function">
    <text evidence="1 11">Catalyzes the methylthiolation of N6-threonylcarbamoyladenosine (t(6)A), leading to the formation of 2-methylthio-N6-threonylcarbamoyladenosine (ms(2)t(6)A) at position 37 in tRNAs that read codons beginning with adenine.</text>
</comment>
<keyword evidence="3 11" id="KW-0004">4Fe-4S</keyword>
<keyword evidence="6 11" id="KW-0819">tRNA processing</keyword>
<evidence type="ECO:0000256" key="1">
    <source>
        <dbReference type="ARBA" id="ARBA00002399"/>
    </source>
</evidence>
<dbReference type="GO" id="GO:0035598">
    <property type="term" value="F:tRNA (N(6)-L-threonylcarbamoyladenosine(37)-C(2))-methylthiotransferase activity"/>
    <property type="evidence" value="ECO:0007669"/>
    <property type="project" value="UniProtKB-UniRule"/>
</dbReference>
<dbReference type="Gene3D" id="3.80.30.20">
    <property type="entry name" value="tm_1862 like domain"/>
    <property type="match status" value="1"/>
</dbReference>
<evidence type="ECO:0000256" key="9">
    <source>
        <dbReference type="ARBA" id="ARBA00023014"/>
    </source>
</evidence>
<dbReference type="EMBL" id="CP091871">
    <property type="protein sequence ID" value="WEU39780.1"/>
    <property type="molecule type" value="Genomic_DNA"/>
</dbReference>
<dbReference type="SFLD" id="SFLDG01082">
    <property type="entry name" value="B12-binding_domain_containing"/>
    <property type="match status" value="1"/>
</dbReference>
<dbReference type="InterPro" id="IPR013848">
    <property type="entry name" value="Methylthiotransferase_N"/>
</dbReference>
<comment type="similarity">
    <text evidence="2 11">Belongs to the methylthiotransferase family. CDKAL1 subfamily.</text>
</comment>
<reference evidence="14" key="1">
    <citation type="journal article" date="2017" name="Nature">
        <title>Asgard archaea illuminate the origin of eukaryotic cellular complexity.</title>
        <authorList>
            <person name="Zaremba-Niedzwiedzka K."/>
            <person name="Caceres E.F."/>
            <person name="Saw J.H."/>
            <person name="Backstrom D."/>
            <person name="Juzokaite L."/>
            <person name="Vancaester E."/>
            <person name="Seitz K.W."/>
            <person name="Anantharaman K."/>
            <person name="Starnawski P."/>
            <person name="Kjeldsen K.U."/>
            <person name="Scott M.B."/>
            <person name="Nunoura T."/>
            <person name="Banfield J.F."/>
            <person name="Schramm A."/>
            <person name="Baker B.J."/>
            <person name="Spang A."/>
            <person name="Ettema T.J.G."/>
        </authorList>
    </citation>
    <scope>NUCLEOTIDE SEQUENCE</scope>
    <source>
        <strain evidence="14">LCB_4</strain>
    </source>
</reference>
<dbReference type="InterPro" id="IPR005839">
    <property type="entry name" value="Methylthiotransferase"/>
</dbReference>
<dbReference type="Pfam" id="PF04055">
    <property type="entry name" value="Radical_SAM"/>
    <property type="match status" value="1"/>
</dbReference>
<evidence type="ECO:0000256" key="2">
    <source>
        <dbReference type="ARBA" id="ARBA00008616"/>
    </source>
</evidence>
<keyword evidence="9 11" id="KW-0411">Iron-sulfur</keyword>
<keyword evidence="7 11" id="KW-0479">Metal-binding</keyword>
<feature type="domain" description="MTTase N-terminal" evidence="12">
    <location>
        <begin position="7"/>
        <end position="117"/>
    </location>
</feature>
<protein>
    <recommendedName>
        <fullName evidence="11">tRNA-t(6)A37 methylthiotransferase</fullName>
        <ecNumber evidence="11">2.8.4.5</ecNumber>
    </recommendedName>
</protein>
<feature type="domain" description="Radical SAM core" evidence="13">
    <location>
        <begin position="137"/>
        <end position="367"/>
    </location>
</feature>
<organism evidence="14 15">
    <name type="scientific">Odinarchaeota yellowstonii (strain LCB_4)</name>
    <dbReference type="NCBI Taxonomy" id="1841599"/>
    <lineage>
        <taxon>Archaea</taxon>
        <taxon>Promethearchaeati</taxon>
        <taxon>Candidatus Odinarchaeota</taxon>
        <taxon>Candidatus Odinarchaeia</taxon>
        <taxon>Candidatus Odinarchaeales</taxon>
        <taxon>Candidatus Odinarchaeaceae</taxon>
        <taxon>Candidatus Odinarchaeum</taxon>
    </lineage>
</organism>
<reference evidence="14" key="2">
    <citation type="journal article" date="2022" name="Nat. Microbiol.">
        <title>A closed Candidatus Odinarchaeum chromosome exposes Asgard archaeal viruses.</title>
        <authorList>
            <person name="Tamarit D."/>
            <person name="Caceres E.F."/>
            <person name="Krupovic M."/>
            <person name="Nijland R."/>
            <person name="Eme L."/>
            <person name="Robinson N.P."/>
            <person name="Ettema T.J.G."/>
        </authorList>
    </citation>
    <scope>NUCLEOTIDE SEQUENCE</scope>
    <source>
        <strain evidence="14">LCB_4</strain>
    </source>
</reference>
<dbReference type="Gene3D" id="3.40.50.12160">
    <property type="entry name" value="Methylthiotransferase, N-terminal domain"/>
    <property type="match status" value="1"/>
</dbReference>
<dbReference type="SUPFAM" id="SSF102114">
    <property type="entry name" value="Radical SAM enzymes"/>
    <property type="match status" value="1"/>
</dbReference>
<dbReference type="InterPro" id="IPR058240">
    <property type="entry name" value="rSAM_sf"/>
</dbReference>
<dbReference type="NCBIfam" id="TIGR01578">
    <property type="entry name" value="MiaB-like-B"/>
    <property type="match status" value="1"/>
</dbReference>
<dbReference type="Pfam" id="PF00919">
    <property type="entry name" value="UPF0004"/>
    <property type="match status" value="1"/>
</dbReference>
<dbReference type="SFLD" id="SFLDS00029">
    <property type="entry name" value="Radical_SAM"/>
    <property type="match status" value="1"/>
</dbReference>
<dbReference type="FunFam" id="3.80.30.20:FF:000002">
    <property type="entry name" value="threonylcarbamoyladenosine tRNA methylthiotransferase isoform X2"/>
    <property type="match status" value="1"/>
</dbReference>
<dbReference type="SMART" id="SM00729">
    <property type="entry name" value="Elp3"/>
    <property type="match status" value="1"/>
</dbReference>
<evidence type="ECO:0000256" key="5">
    <source>
        <dbReference type="ARBA" id="ARBA00022691"/>
    </source>
</evidence>
<dbReference type="PROSITE" id="PS01278">
    <property type="entry name" value="MTTASE_RADICAL"/>
    <property type="match status" value="1"/>
</dbReference>
<comment type="catalytic activity">
    <reaction evidence="10 11">
        <text>N(6)-L-threonylcarbamoyladenosine(37) in tRNA + (sulfur carrier)-SH + AH2 + 2 S-adenosyl-L-methionine = 2-methylsulfanyl-N(6)-L-threonylcarbamoyladenosine(37) in tRNA + (sulfur carrier)-H + 5'-deoxyadenosine + L-methionine + A + S-adenosyl-L-homocysteine + 2 H(+)</text>
        <dbReference type="Rhea" id="RHEA:37075"/>
        <dbReference type="Rhea" id="RHEA-COMP:10163"/>
        <dbReference type="Rhea" id="RHEA-COMP:11092"/>
        <dbReference type="Rhea" id="RHEA-COMP:14737"/>
        <dbReference type="Rhea" id="RHEA-COMP:14739"/>
        <dbReference type="ChEBI" id="CHEBI:13193"/>
        <dbReference type="ChEBI" id="CHEBI:15378"/>
        <dbReference type="ChEBI" id="CHEBI:17319"/>
        <dbReference type="ChEBI" id="CHEBI:17499"/>
        <dbReference type="ChEBI" id="CHEBI:29917"/>
        <dbReference type="ChEBI" id="CHEBI:57844"/>
        <dbReference type="ChEBI" id="CHEBI:57856"/>
        <dbReference type="ChEBI" id="CHEBI:59789"/>
        <dbReference type="ChEBI" id="CHEBI:64428"/>
        <dbReference type="ChEBI" id="CHEBI:74418"/>
        <dbReference type="ChEBI" id="CHEBI:74420"/>
        <dbReference type="EC" id="2.8.4.5"/>
    </reaction>
</comment>
<sequence length="430" mass="48227">MVALAPGKIYIETFGCSLNLSDTEFLAGELLKKGFTLSSLDEADIIIVNTCAVKEPTERKVLNYLRRIDKLDKVKIIAGCLPKVNLESVKKAIPSFNAVIAPSAYPRISEVLEAVLNGVKGLIVDDVLQPPLLRDFQAKNKIGIIPIAYGCLSECAYCCVRLARGRLRSYSISEITEYASRLVERGCVELWLTAQDTAAYGLDINTDLSRLISVVNMIPGDFKVRVGMMNPKNAYKIISPLIEAFSGDKIYKFIHIPVQSGDDDILKKMNRGYNVTVFRDIINKFRERHPSITVSTDIIVGFPGESEIQFENSLKLIRTIQPDIVNISRYGDRPGAYSVNLPGKIRGSVIKKRSRILTELVREISLEKNSKWLNWTGEARIVEEAPRNGYIARNYAYKPIFLKSNQIKIGEKYLIRVIDYKPGYLIGELA</sequence>
<dbReference type="EC" id="2.8.4.5" evidence="11"/>
<evidence type="ECO:0000259" key="12">
    <source>
        <dbReference type="PROSITE" id="PS51449"/>
    </source>
</evidence>
<evidence type="ECO:0000256" key="4">
    <source>
        <dbReference type="ARBA" id="ARBA00022679"/>
    </source>
</evidence>
<evidence type="ECO:0000256" key="8">
    <source>
        <dbReference type="ARBA" id="ARBA00023004"/>
    </source>
</evidence>
<dbReference type="InterPro" id="IPR023404">
    <property type="entry name" value="rSAM_horseshoe"/>
</dbReference>
<name>A0AAF0D144_ODILC</name>
<keyword evidence="5 11" id="KW-0949">S-adenosyl-L-methionine</keyword>
<accession>A0AAF0D144</accession>
<keyword evidence="4 11" id="KW-0808">Transferase</keyword>
<dbReference type="Proteomes" id="UP000186851">
    <property type="component" value="Chromosome"/>
</dbReference>
<dbReference type="InterPro" id="IPR006466">
    <property type="entry name" value="MiaB-like_arc_euk"/>
</dbReference>
<dbReference type="InterPro" id="IPR007197">
    <property type="entry name" value="rSAM"/>
</dbReference>
<dbReference type="GO" id="GO:0051539">
    <property type="term" value="F:4 iron, 4 sulfur cluster binding"/>
    <property type="evidence" value="ECO:0007669"/>
    <property type="project" value="UniProtKB-UniRule"/>
</dbReference>
<evidence type="ECO:0000259" key="13">
    <source>
        <dbReference type="PROSITE" id="PS51918"/>
    </source>
</evidence>
<evidence type="ECO:0000313" key="15">
    <source>
        <dbReference type="Proteomes" id="UP000186851"/>
    </source>
</evidence>
<dbReference type="NCBIfam" id="TIGR00089">
    <property type="entry name" value="MiaB/RimO family radical SAM methylthiotransferase"/>
    <property type="match status" value="1"/>
</dbReference>
<comment type="cofactor">
    <cofactor evidence="11">
        <name>[4Fe-4S] cluster</name>
        <dbReference type="ChEBI" id="CHEBI:49883"/>
    </cofactor>
    <text evidence="11">Binds 1 or 2 [4Fe-4S] cluster. One cluster is coordinated with 3 cysteines and an exchangeable S-adenosyl-L-methionine.</text>
</comment>
<dbReference type="AlphaFoldDB" id="A0AAF0D144"/>
<dbReference type="InterPro" id="IPR006638">
    <property type="entry name" value="Elp3/MiaA/NifB-like_rSAM"/>
</dbReference>
<dbReference type="GO" id="GO:0046872">
    <property type="term" value="F:metal ion binding"/>
    <property type="evidence" value="ECO:0007669"/>
    <property type="project" value="UniProtKB-UniRule"/>
</dbReference>
<gene>
    <name evidence="14" type="ORF">OdinLCB4_004695</name>
</gene>
<dbReference type="KEGG" id="oyw:OdinLCB4_004695"/>
<dbReference type="InterPro" id="IPR020612">
    <property type="entry name" value="Methylthiotransferase_CS"/>
</dbReference>